<evidence type="ECO:0000256" key="1">
    <source>
        <dbReference type="SAM" id="SignalP"/>
    </source>
</evidence>
<dbReference type="Pfam" id="PF13557">
    <property type="entry name" value="Phenol_MetA_deg"/>
    <property type="match status" value="1"/>
</dbReference>
<protein>
    <submittedName>
        <fullName evidence="2">Transporter</fullName>
    </submittedName>
</protein>
<evidence type="ECO:0000313" key="2">
    <source>
        <dbReference type="EMBL" id="MCF3945224.1"/>
    </source>
</evidence>
<feature type="chain" id="PRO_5045994863" evidence="1">
    <location>
        <begin position="26"/>
        <end position="322"/>
    </location>
</feature>
<dbReference type="RefSeq" id="WP_235702461.1">
    <property type="nucleotide sequence ID" value="NZ_JAKGBZ010000001.1"/>
</dbReference>
<keyword evidence="3" id="KW-1185">Reference proteome</keyword>
<dbReference type="Proteomes" id="UP001521209">
    <property type="component" value="Unassembled WGS sequence"/>
</dbReference>
<dbReference type="InterPro" id="IPR025737">
    <property type="entry name" value="FApF"/>
</dbReference>
<evidence type="ECO:0000313" key="3">
    <source>
        <dbReference type="Proteomes" id="UP001521209"/>
    </source>
</evidence>
<organism evidence="2 3">
    <name type="scientific">Acidiphilium iwatense</name>
    <dbReference type="NCBI Taxonomy" id="768198"/>
    <lineage>
        <taxon>Bacteria</taxon>
        <taxon>Pseudomonadati</taxon>
        <taxon>Pseudomonadota</taxon>
        <taxon>Alphaproteobacteria</taxon>
        <taxon>Acetobacterales</taxon>
        <taxon>Acidocellaceae</taxon>
        <taxon>Acidiphilium</taxon>
    </lineage>
</organism>
<keyword evidence="1" id="KW-0732">Signal</keyword>
<sequence>MQFKIKSKKFSAVFASAAFSAVATAGVARAGGPLPYDAATPVPNTSVVMVYDQFASASSAYTVSGTKIGNTRIQTDVPVLRLVHSFGNIDNIALFGVQVIAPYVAFLGTQEEGGRMLTHSSGFAEPQLSAYAKFFNDPSEDQTLTLTYFVSPPSGSYNPAYTLNGSTNNWVNNFEIGFVHRIAGATNKRRLDLQVWGDVYFYGANTGARIATRRGAVAAATHTEPVEQIIAYLPYYFHPQTAGYVGLSFEQTFGGKQYLTSPALGALRYDTGTRNNFTRIGLIAGSFIAPTMFMQGEISTDVRVRGGVKNDVFAEVQIGKIF</sequence>
<comment type="caution">
    <text evidence="2">The sequence shown here is derived from an EMBL/GenBank/DDBJ whole genome shotgun (WGS) entry which is preliminary data.</text>
</comment>
<name>A0ABS9DV44_9PROT</name>
<feature type="signal peptide" evidence="1">
    <location>
        <begin position="1"/>
        <end position="25"/>
    </location>
</feature>
<gene>
    <name evidence="2" type="ORF">L2A60_00810</name>
</gene>
<dbReference type="EMBL" id="JAKGBZ010000001">
    <property type="protein sequence ID" value="MCF3945224.1"/>
    <property type="molecule type" value="Genomic_DNA"/>
</dbReference>
<reference evidence="2 3" key="1">
    <citation type="submission" date="2022-01" db="EMBL/GenBank/DDBJ databases">
        <authorList>
            <person name="Won M."/>
            <person name="Kim S.-J."/>
            <person name="Kwon S.-W."/>
        </authorList>
    </citation>
    <scope>NUCLEOTIDE SEQUENCE [LARGE SCALE GENOMIC DNA]</scope>
    <source>
        <strain evidence="2 3">KCTC 23505</strain>
    </source>
</reference>
<proteinExistence type="predicted"/>
<accession>A0ABS9DV44</accession>